<evidence type="ECO:0000313" key="1">
    <source>
        <dbReference type="EMBL" id="CCC53368.1"/>
    </source>
</evidence>
<organism evidence="1">
    <name type="scientific">Trypanosoma vivax (strain Y486)</name>
    <dbReference type="NCBI Taxonomy" id="1055687"/>
    <lineage>
        <taxon>Eukaryota</taxon>
        <taxon>Discoba</taxon>
        <taxon>Euglenozoa</taxon>
        <taxon>Kinetoplastea</taxon>
        <taxon>Metakinetoplastina</taxon>
        <taxon>Trypanosomatida</taxon>
        <taxon>Trypanosomatidae</taxon>
        <taxon>Trypanosoma</taxon>
        <taxon>Duttonella</taxon>
    </lineage>
</organism>
<dbReference type="VEuPathDB" id="TriTrypDB:TvY486_1108520"/>
<proteinExistence type="predicted"/>
<name>G0UC20_TRYVY</name>
<dbReference type="AlphaFoldDB" id="G0UC20"/>
<reference evidence="1" key="1">
    <citation type="journal article" date="2012" name="Proc. Natl. Acad. Sci. U.S.A.">
        <title>Antigenic diversity is generated by distinct evolutionary mechanisms in African trypanosome species.</title>
        <authorList>
            <person name="Jackson A.P."/>
            <person name="Berry A."/>
            <person name="Aslett M."/>
            <person name="Allison H.C."/>
            <person name="Burton P."/>
            <person name="Vavrova-Anderson J."/>
            <person name="Brown R."/>
            <person name="Browne H."/>
            <person name="Corton N."/>
            <person name="Hauser H."/>
            <person name="Gamble J."/>
            <person name="Gilderthorp R."/>
            <person name="Marcello L."/>
            <person name="McQuillan J."/>
            <person name="Otto T.D."/>
            <person name="Quail M.A."/>
            <person name="Sanders M.J."/>
            <person name="van Tonder A."/>
            <person name="Ginger M.L."/>
            <person name="Field M.C."/>
            <person name="Barry J.D."/>
            <person name="Hertz-Fowler C."/>
            <person name="Berriman M."/>
        </authorList>
    </citation>
    <scope>NUCLEOTIDE SEQUENCE</scope>
    <source>
        <strain evidence="1">Y486</strain>
    </source>
</reference>
<sequence>MEWWDVEKKKILEVVVSGSGGVHSGSSYGYDAKAKVKRRRGVNGNDLALFEGEGVLQEVMVGGKPFGKGTDVRRDGRRAWCPSLIFFMCMGVPRRFKDNRRLVGWGIVEALSVNRRLFY</sequence>
<accession>G0UC20</accession>
<gene>
    <name evidence="1" type="ORF">TVY486_1108520</name>
</gene>
<protein>
    <submittedName>
        <fullName evidence="1">Uncharacterized protein</fullName>
    </submittedName>
</protein>
<dbReference type="EMBL" id="HE573027">
    <property type="protein sequence ID" value="CCC53368.1"/>
    <property type="molecule type" value="Genomic_DNA"/>
</dbReference>